<dbReference type="InterPro" id="IPR051856">
    <property type="entry name" value="CSR-E3_Ligase_Protein"/>
</dbReference>
<keyword evidence="4 6" id="KW-0472">Membrane</keyword>
<comment type="subcellular location">
    <subcellularLocation>
        <location evidence="1">Membrane</location>
        <topology evidence="1">Multi-pass membrane protein</topology>
    </subcellularLocation>
</comment>
<sequence length="897" mass="102624">MGFAMQFIKQLLNLRRILKELAQHKENRIREIVGLPPVESWWSQFKGAVCGSIRACMCRIFCPCCIELPTLGEFCCPEGSFTFRLCTPGQYMHEVIKSFFCFVCGLLLSMGIFFFFSFQLEVNLELALAIAIFSGLFLSIGLAFFNTIRCLVLISFPNFASSKGRSFIIMYAMVLILNHPVQDFSHNLEVLTDAATCGQSLALNETKKLAEAAAAPLVSIISGIKVMLKGIRRLADALRKAFKALQRAVEEIISIIGKVFKWLAGMTDVCNKNMGNPFRKCKKVFQDGYNRCRRKLWIFKFLCSVVRLVKKVCYIARIGELLCMVVDVIKKLILKKVARPIVTKIQDVREMFYFNVSVNYRYVYTMNQSRPYSEIRQAILDEVAAKLSIVHVVQTILDNTMCFTVLLVVVKAVLYRRKFLKKDGFDNFYVTKRLYEVEARRLEMGKDGIFPLRLMETFRFLPTFSYFMTKNEITKLIKGLLFWLFGVFHATYYIICDYSLYWVLDLVRRHFDYTSNTGIPPHLQLHVQGQGPMADMYRSMIGVVEPAADDGLSIDTRTCLPNPKEPNYAVYKQVTIIYAVTFFLTIFEAYLLRMRHIVTNMYYPHRDKARAVWLYNHIKLTRDSFLIFTRKQVARKYKNEKAIEKHSFLSRLAAGSKLFRALLRCVGRERKYCLSCGLEGAKDDVRRFTHCINCKSPYCNDCFQDLKNICTACMNPVDYGDIDGVSVEEDSSEDEQEKKARVKFLEDRKQKLEKKREEFNPKKMLSSFHKRLGLVEEEEQSPTAAADAEELEGFLRSMEDGASGGEDGASTSSYDTDYQHESGQSCSEGDESCSLANPKKRKRLDRVTVDIFPTDDEDGDKESGAGDDDDDDDDCGADTDDVDDDEDDSDDDDADGD</sequence>
<keyword evidence="2 6" id="KW-0812">Transmembrane</keyword>
<dbReference type="InterPro" id="IPR012858">
    <property type="entry name" value="DC_STAMP-like"/>
</dbReference>
<feature type="transmembrane region" description="Helical" evidence="6">
    <location>
        <begin position="126"/>
        <end position="152"/>
    </location>
</feature>
<evidence type="ECO:0000259" key="8">
    <source>
        <dbReference type="Pfam" id="PF26037"/>
    </source>
</evidence>
<dbReference type="PANTHER" id="PTHR21041">
    <property type="entry name" value="DENDRITIC CELL-SPECIFIC TRANSMEMBRANE PROTEIN"/>
    <property type="match status" value="1"/>
</dbReference>
<feature type="compositionally biased region" description="Acidic residues" evidence="5">
    <location>
        <begin position="853"/>
        <end position="897"/>
    </location>
</feature>
<gene>
    <name evidence="9" type="ORF">EGW08_007932</name>
</gene>
<evidence type="ECO:0000256" key="4">
    <source>
        <dbReference type="ARBA" id="ARBA00023136"/>
    </source>
</evidence>
<evidence type="ECO:0000256" key="2">
    <source>
        <dbReference type="ARBA" id="ARBA00022692"/>
    </source>
</evidence>
<dbReference type="OrthoDB" id="6598372at2759"/>
<keyword evidence="10" id="KW-1185">Reference proteome</keyword>
<reference evidence="9 10" key="1">
    <citation type="submission" date="2019-01" db="EMBL/GenBank/DDBJ databases">
        <title>A draft genome assembly of the solar-powered sea slug Elysia chlorotica.</title>
        <authorList>
            <person name="Cai H."/>
            <person name="Li Q."/>
            <person name="Fang X."/>
            <person name="Li J."/>
            <person name="Curtis N.E."/>
            <person name="Altenburger A."/>
            <person name="Shibata T."/>
            <person name="Feng M."/>
            <person name="Maeda T."/>
            <person name="Schwartz J.A."/>
            <person name="Shigenobu S."/>
            <person name="Lundholm N."/>
            <person name="Nishiyama T."/>
            <person name="Yang H."/>
            <person name="Hasebe M."/>
            <person name="Li S."/>
            <person name="Pierce S.K."/>
            <person name="Wang J."/>
        </authorList>
    </citation>
    <scope>NUCLEOTIDE SEQUENCE [LARGE SCALE GENOMIC DNA]</scope>
    <source>
        <strain evidence="9">EC2010</strain>
        <tissue evidence="9">Whole organism of an adult</tissue>
    </source>
</reference>
<evidence type="ECO:0000256" key="1">
    <source>
        <dbReference type="ARBA" id="ARBA00004141"/>
    </source>
</evidence>
<dbReference type="STRING" id="188477.A0A433TS02"/>
<feature type="domain" description="E3 ubiquitin-protein ligase DCST1-like C-terminal" evidence="8">
    <location>
        <begin position="671"/>
        <end position="716"/>
    </location>
</feature>
<organism evidence="9 10">
    <name type="scientific">Elysia chlorotica</name>
    <name type="common">Eastern emerald elysia</name>
    <name type="synonym">Sea slug</name>
    <dbReference type="NCBI Taxonomy" id="188477"/>
    <lineage>
        <taxon>Eukaryota</taxon>
        <taxon>Metazoa</taxon>
        <taxon>Spiralia</taxon>
        <taxon>Lophotrochozoa</taxon>
        <taxon>Mollusca</taxon>
        <taxon>Gastropoda</taxon>
        <taxon>Heterobranchia</taxon>
        <taxon>Euthyneura</taxon>
        <taxon>Panpulmonata</taxon>
        <taxon>Sacoglossa</taxon>
        <taxon>Placobranchoidea</taxon>
        <taxon>Plakobranchidae</taxon>
        <taxon>Elysia</taxon>
    </lineage>
</organism>
<evidence type="ECO:0000256" key="5">
    <source>
        <dbReference type="SAM" id="MobiDB-lite"/>
    </source>
</evidence>
<evidence type="ECO:0000313" key="9">
    <source>
        <dbReference type="EMBL" id="RUS84288.1"/>
    </source>
</evidence>
<keyword evidence="3 6" id="KW-1133">Transmembrane helix</keyword>
<feature type="transmembrane region" description="Helical" evidence="6">
    <location>
        <begin position="480"/>
        <end position="504"/>
    </location>
</feature>
<dbReference type="InterPro" id="IPR058842">
    <property type="entry name" value="DCST1_C"/>
</dbReference>
<feature type="domain" description="Dendritic cell-specific transmembrane protein-like" evidence="7">
    <location>
        <begin position="425"/>
        <end position="615"/>
    </location>
</feature>
<dbReference type="Pfam" id="PF26039">
    <property type="entry name" value="Dcst2"/>
    <property type="match status" value="1"/>
</dbReference>
<dbReference type="PANTHER" id="PTHR21041:SF9">
    <property type="entry name" value="DENDRITIC CELL-SPECIFIC TRANSMEMBRANE PROTEIN-LIKE DOMAIN-CONTAINING PROTEIN"/>
    <property type="match status" value="1"/>
</dbReference>
<name>A0A433TS02_ELYCH</name>
<dbReference type="GO" id="GO:0016020">
    <property type="term" value="C:membrane"/>
    <property type="evidence" value="ECO:0007669"/>
    <property type="project" value="UniProtKB-SubCell"/>
</dbReference>
<dbReference type="EMBL" id="RQTK01000210">
    <property type="protein sequence ID" value="RUS84288.1"/>
    <property type="molecule type" value="Genomic_DNA"/>
</dbReference>
<proteinExistence type="predicted"/>
<dbReference type="Pfam" id="PF07782">
    <property type="entry name" value="DC_STAMP"/>
    <property type="match status" value="1"/>
</dbReference>
<dbReference type="Pfam" id="PF26037">
    <property type="entry name" value="zf-RING_DCST1_C"/>
    <property type="match status" value="1"/>
</dbReference>
<evidence type="ECO:0000259" key="7">
    <source>
        <dbReference type="Pfam" id="PF07782"/>
    </source>
</evidence>
<evidence type="ECO:0000256" key="6">
    <source>
        <dbReference type="SAM" id="Phobius"/>
    </source>
</evidence>
<feature type="transmembrane region" description="Helical" evidence="6">
    <location>
        <begin position="99"/>
        <end position="120"/>
    </location>
</feature>
<feature type="compositionally biased region" description="Polar residues" evidence="5">
    <location>
        <begin position="809"/>
        <end position="827"/>
    </location>
</feature>
<dbReference type="AlphaFoldDB" id="A0A433TS02"/>
<feature type="transmembrane region" description="Helical" evidence="6">
    <location>
        <begin position="570"/>
        <end position="592"/>
    </location>
</feature>
<dbReference type="Proteomes" id="UP000271974">
    <property type="component" value="Unassembled WGS sequence"/>
</dbReference>
<feature type="region of interest" description="Disordered" evidence="5">
    <location>
        <begin position="798"/>
        <end position="897"/>
    </location>
</feature>
<feature type="non-terminal residue" evidence="9">
    <location>
        <position position="897"/>
    </location>
</feature>
<protein>
    <submittedName>
        <fullName evidence="9">Uncharacterized protein</fullName>
    </submittedName>
</protein>
<evidence type="ECO:0000313" key="10">
    <source>
        <dbReference type="Proteomes" id="UP000271974"/>
    </source>
</evidence>
<evidence type="ECO:0000256" key="3">
    <source>
        <dbReference type="ARBA" id="ARBA00022989"/>
    </source>
</evidence>
<accession>A0A433TS02</accession>
<comment type="caution">
    <text evidence="9">The sequence shown here is derived from an EMBL/GenBank/DDBJ whole genome shotgun (WGS) entry which is preliminary data.</text>
</comment>